<proteinExistence type="predicted"/>
<dbReference type="EMBL" id="JADKBR010000015">
    <property type="protein sequence ID" value="MBK8890822.1"/>
    <property type="molecule type" value="Genomic_DNA"/>
</dbReference>
<comment type="caution">
    <text evidence="2">The sequence shown here is derived from an EMBL/GenBank/DDBJ whole genome shotgun (WGS) entry which is preliminary data.</text>
</comment>
<dbReference type="Proteomes" id="UP000808146">
    <property type="component" value="Unassembled WGS sequence"/>
</dbReference>
<sequence length="213" mass="22938">MFQQTPIVINEDFSVHQELHSLGLTVDIVTSIARKAAAAKAEALEIDPSSTPGTLAYINGVRAIRMDLLPLGWRLSRTGNVEATVNDKLGIQICFQNVDIACTEQNPQAISGKGAGSRKLIQNGQAELFDRDAPEAVDAIGCAPTVWAVCVSADSKRLRAEVSCPEAFEGNQFEGFSKRIWVVDEDLEPTPGNIGQPDDGSGPVEHEVRIAKK</sequence>
<name>A0A9D7QKV3_9RHOO</name>
<reference evidence="2" key="1">
    <citation type="submission" date="2020-10" db="EMBL/GenBank/DDBJ databases">
        <title>Connecting structure to function with the recovery of over 1000 high-quality activated sludge metagenome-assembled genomes encoding full-length rRNA genes using long-read sequencing.</title>
        <authorList>
            <person name="Singleton C.M."/>
            <person name="Petriglieri F."/>
            <person name="Kristensen J.M."/>
            <person name="Kirkegaard R.H."/>
            <person name="Michaelsen T.Y."/>
            <person name="Andersen M.H."/>
            <person name="Karst S.M."/>
            <person name="Dueholm M.S."/>
            <person name="Nielsen P.H."/>
            <person name="Albertsen M."/>
        </authorList>
    </citation>
    <scope>NUCLEOTIDE SEQUENCE</scope>
    <source>
        <strain evidence="2">OdNE_18-Q3-R46-58_BAT3C.305</strain>
    </source>
</reference>
<organism evidence="2 3">
    <name type="scientific">Candidatus Dechloromonas phosphorivorans</name>
    <dbReference type="NCBI Taxonomy" id="2899244"/>
    <lineage>
        <taxon>Bacteria</taxon>
        <taxon>Pseudomonadati</taxon>
        <taxon>Pseudomonadota</taxon>
        <taxon>Betaproteobacteria</taxon>
        <taxon>Rhodocyclales</taxon>
        <taxon>Azonexaceae</taxon>
        <taxon>Dechloromonas</taxon>
    </lineage>
</organism>
<dbReference type="AlphaFoldDB" id="A0A9D7QKV3"/>
<evidence type="ECO:0000256" key="1">
    <source>
        <dbReference type="SAM" id="MobiDB-lite"/>
    </source>
</evidence>
<gene>
    <name evidence="2" type="ORF">IPN75_10770</name>
</gene>
<evidence type="ECO:0000313" key="3">
    <source>
        <dbReference type="Proteomes" id="UP000808146"/>
    </source>
</evidence>
<accession>A0A9D7QKV3</accession>
<feature type="compositionally biased region" description="Basic and acidic residues" evidence="1">
    <location>
        <begin position="204"/>
        <end position="213"/>
    </location>
</feature>
<protein>
    <submittedName>
        <fullName evidence="2">Uncharacterized protein</fullName>
    </submittedName>
</protein>
<feature type="region of interest" description="Disordered" evidence="1">
    <location>
        <begin position="187"/>
        <end position="213"/>
    </location>
</feature>
<evidence type="ECO:0000313" key="2">
    <source>
        <dbReference type="EMBL" id="MBK8890822.1"/>
    </source>
</evidence>